<dbReference type="AlphaFoldDB" id="A0A380G6S8"/>
<accession>A0A380G6S8</accession>
<name>A0A380G6S8_STAIN</name>
<evidence type="ECO:0000313" key="2">
    <source>
        <dbReference type="EMBL" id="SUM46844.1"/>
    </source>
</evidence>
<proteinExistence type="predicted"/>
<gene>
    <name evidence="2" type="ORF">NCTC11048_01911</name>
</gene>
<protein>
    <submittedName>
        <fullName evidence="2">Uncharacterized protein</fullName>
    </submittedName>
</protein>
<evidence type="ECO:0000256" key="1">
    <source>
        <dbReference type="SAM" id="Phobius"/>
    </source>
</evidence>
<dbReference type="EMBL" id="UHDP01000003">
    <property type="protein sequence ID" value="SUM46844.1"/>
    <property type="molecule type" value="Genomic_DNA"/>
</dbReference>
<feature type="transmembrane region" description="Helical" evidence="1">
    <location>
        <begin position="12"/>
        <end position="30"/>
    </location>
</feature>
<keyword evidence="1" id="KW-0812">Transmembrane</keyword>
<reference evidence="2 3" key="1">
    <citation type="submission" date="2018-06" db="EMBL/GenBank/DDBJ databases">
        <authorList>
            <consortium name="Pathogen Informatics"/>
            <person name="Doyle S."/>
        </authorList>
    </citation>
    <scope>NUCLEOTIDE SEQUENCE [LARGE SCALE GENOMIC DNA]</scope>
    <source>
        <strain evidence="3">NCTC 11048</strain>
    </source>
</reference>
<evidence type="ECO:0000313" key="3">
    <source>
        <dbReference type="Proteomes" id="UP000255549"/>
    </source>
</evidence>
<keyword evidence="3" id="KW-1185">Reference proteome</keyword>
<keyword evidence="1" id="KW-1133">Transmembrane helix</keyword>
<dbReference type="Proteomes" id="UP000255549">
    <property type="component" value="Unassembled WGS sequence"/>
</dbReference>
<keyword evidence="1" id="KW-0472">Membrane</keyword>
<organism evidence="2 3">
    <name type="scientific">Staphylococcus intermedius NCTC 11048</name>
    <dbReference type="NCBI Taxonomy" id="1141106"/>
    <lineage>
        <taxon>Bacteria</taxon>
        <taxon>Bacillati</taxon>
        <taxon>Bacillota</taxon>
        <taxon>Bacilli</taxon>
        <taxon>Bacillales</taxon>
        <taxon>Staphylococcaceae</taxon>
        <taxon>Staphylococcus</taxon>
        <taxon>Staphylococcus intermedius group</taxon>
    </lineage>
</organism>
<sequence length="31" mass="3465">MNEITKIRIKTVLNYGIGIAALIFAAYILLK</sequence>